<evidence type="ECO:0000256" key="5">
    <source>
        <dbReference type="ARBA" id="ARBA00023137"/>
    </source>
</evidence>
<dbReference type="InterPro" id="IPR001245">
    <property type="entry name" value="Ser-Thr/Tyr_kinase_cat_dom"/>
</dbReference>
<dbReference type="SUPFAM" id="SSF56112">
    <property type="entry name" value="Protein kinase-like (PK-like)"/>
    <property type="match status" value="1"/>
</dbReference>
<dbReference type="InterPro" id="IPR017441">
    <property type="entry name" value="Protein_kinase_ATP_BS"/>
</dbReference>
<feature type="region of interest" description="Disordered" evidence="10">
    <location>
        <begin position="443"/>
        <end position="480"/>
    </location>
</feature>
<dbReference type="InterPro" id="IPR020635">
    <property type="entry name" value="Tyr_kinase_cat_dom"/>
</dbReference>
<comment type="similarity">
    <text evidence="9">Belongs to the protein kinase superfamily. Tyr protein kinase family.</text>
</comment>
<evidence type="ECO:0000256" key="9">
    <source>
        <dbReference type="RuleBase" id="RU362096"/>
    </source>
</evidence>
<gene>
    <name evidence="13" type="primary">Necator_chrIV.g16279</name>
    <name evidence="13" type="ORF">RB195_002983</name>
</gene>
<dbReference type="InterPro" id="IPR050198">
    <property type="entry name" value="Non-receptor_tyrosine_kinases"/>
</dbReference>
<feature type="compositionally biased region" description="Basic residues" evidence="10">
    <location>
        <begin position="463"/>
        <end position="480"/>
    </location>
</feature>
<feature type="region of interest" description="Disordered" evidence="10">
    <location>
        <begin position="1"/>
        <end position="21"/>
    </location>
</feature>
<keyword evidence="7" id="KW-0727">SH2 domain</keyword>
<comment type="caution">
    <text evidence="13">The sequence shown here is derived from an EMBL/GenBank/DDBJ whole genome shotgun (WGS) entry which is preliminary data.</text>
</comment>
<dbReference type="InterPro" id="IPR011009">
    <property type="entry name" value="Kinase-like_dom_sf"/>
</dbReference>
<dbReference type="PRINTS" id="PR00109">
    <property type="entry name" value="TYRKINASE"/>
</dbReference>
<keyword evidence="1 9" id="KW-0808">Transferase</keyword>
<keyword evidence="5 9" id="KW-0829">Tyrosine-protein kinase</keyword>
<dbReference type="Proteomes" id="UP001303046">
    <property type="component" value="Unassembled WGS sequence"/>
</dbReference>
<dbReference type="InterPro" id="IPR008266">
    <property type="entry name" value="Tyr_kinase_AS"/>
</dbReference>
<dbReference type="InterPro" id="IPR000719">
    <property type="entry name" value="Prot_kinase_dom"/>
</dbReference>
<keyword evidence="4 8" id="KW-0067">ATP-binding</keyword>
<evidence type="ECO:0000259" key="11">
    <source>
        <dbReference type="PROSITE" id="PS50001"/>
    </source>
</evidence>
<organism evidence="13 14">
    <name type="scientific">Necator americanus</name>
    <name type="common">Human hookworm</name>
    <dbReference type="NCBI Taxonomy" id="51031"/>
    <lineage>
        <taxon>Eukaryota</taxon>
        <taxon>Metazoa</taxon>
        <taxon>Ecdysozoa</taxon>
        <taxon>Nematoda</taxon>
        <taxon>Chromadorea</taxon>
        <taxon>Rhabditida</taxon>
        <taxon>Rhabditina</taxon>
        <taxon>Rhabditomorpha</taxon>
        <taxon>Strongyloidea</taxon>
        <taxon>Ancylostomatidae</taxon>
        <taxon>Bunostominae</taxon>
        <taxon>Necator</taxon>
    </lineage>
</organism>
<keyword evidence="14" id="KW-1185">Reference proteome</keyword>
<dbReference type="PROSITE" id="PS50011">
    <property type="entry name" value="PROTEIN_KINASE_DOM"/>
    <property type="match status" value="1"/>
</dbReference>
<evidence type="ECO:0000259" key="12">
    <source>
        <dbReference type="PROSITE" id="PS50011"/>
    </source>
</evidence>
<evidence type="ECO:0000313" key="13">
    <source>
        <dbReference type="EMBL" id="KAK6751324.1"/>
    </source>
</evidence>
<sequence>MDVEQRGDADEAQGELDDLKVQTPKETKDLKVLIDEKHERMLADLQKEEWYHGCLPYEDIVGLLKNGGDFLLRELEPEGDRMAMPCVTVKSSKILDYPVHCLNIASDRIYTIDGTNKNKDVMDLVKYHHATGTPVDEHVKLINPVPKQPWELTSDKITLVSKIGAGAFGEVWQGWLVTATGKPPVDVAIKVTKVSDENKAKMDEMHKEARLMRQYKHRNIVTFYGIVVKSLDSVMIVMEMIQGGGLDHHLQNNPNIDNKDKIGYAIDVALGLVYLHSKGCMHRDIACRNCLIDLKKNVVKISDFGLSKQAESYSIRPDEKLPIRWQAPEVITTRIYTMKCDVYSYAIFLWEVFNNGQKPFAGMDNKTVRENVSNPKFRPVIDPTWPVVVLRVMRTCWRGDPKRRPQMAQVARFLIHADPESLKPAQSVKMVADRKKATLRALSSLKQKSKIDREQLCSDKQGSLRRPRSKTKGRKVKSQR</sequence>
<keyword evidence="2 8" id="KW-0547">Nucleotide-binding</keyword>
<dbReference type="PROSITE" id="PS00109">
    <property type="entry name" value="PROTEIN_KINASE_TYR"/>
    <property type="match status" value="1"/>
</dbReference>
<dbReference type="InterPro" id="IPR036860">
    <property type="entry name" value="SH2_dom_sf"/>
</dbReference>
<dbReference type="CDD" id="cd00192">
    <property type="entry name" value="PTKc"/>
    <property type="match status" value="1"/>
</dbReference>
<feature type="binding site" evidence="8">
    <location>
        <position position="190"/>
    </location>
    <ligand>
        <name>ATP</name>
        <dbReference type="ChEBI" id="CHEBI:30616"/>
    </ligand>
</feature>
<protein>
    <recommendedName>
        <fullName evidence="9">Tyrosine-protein kinase</fullName>
        <ecNumber evidence="9">2.7.10.2</ecNumber>
    </recommendedName>
</protein>
<evidence type="ECO:0000256" key="8">
    <source>
        <dbReference type="PROSITE-ProRule" id="PRU10141"/>
    </source>
</evidence>
<dbReference type="PANTHER" id="PTHR24418">
    <property type="entry name" value="TYROSINE-PROTEIN KINASE"/>
    <property type="match status" value="1"/>
</dbReference>
<dbReference type="PROSITE" id="PS50001">
    <property type="entry name" value="SH2"/>
    <property type="match status" value="1"/>
</dbReference>
<evidence type="ECO:0000256" key="3">
    <source>
        <dbReference type="ARBA" id="ARBA00022777"/>
    </source>
</evidence>
<evidence type="ECO:0000256" key="2">
    <source>
        <dbReference type="ARBA" id="ARBA00022741"/>
    </source>
</evidence>
<dbReference type="Pfam" id="PF07714">
    <property type="entry name" value="PK_Tyr_Ser-Thr"/>
    <property type="match status" value="1"/>
</dbReference>
<comment type="catalytic activity">
    <reaction evidence="6 9">
        <text>L-tyrosyl-[protein] + ATP = O-phospho-L-tyrosyl-[protein] + ADP + H(+)</text>
        <dbReference type="Rhea" id="RHEA:10596"/>
        <dbReference type="Rhea" id="RHEA-COMP:10136"/>
        <dbReference type="Rhea" id="RHEA-COMP:20101"/>
        <dbReference type="ChEBI" id="CHEBI:15378"/>
        <dbReference type="ChEBI" id="CHEBI:30616"/>
        <dbReference type="ChEBI" id="CHEBI:46858"/>
        <dbReference type="ChEBI" id="CHEBI:61978"/>
        <dbReference type="ChEBI" id="CHEBI:456216"/>
        <dbReference type="EC" id="2.7.10.2"/>
    </reaction>
</comment>
<evidence type="ECO:0000256" key="6">
    <source>
        <dbReference type="ARBA" id="ARBA00051245"/>
    </source>
</evidence>
<dbReference type="SMART" id="SM00252">
    <property type="entry name" value="SH2"/>
    <property type="match status" value="1"/>
</dbReference>
<dbReference type="SUPFAM" id="SSF55550">
    <property type="entry name" value="SH2 domain"/>
    <property type="match status" value="1"/>
</dbReference>
<keyword evidence="3 9" id="KW-0418">Kinase</keyword>
<proteinExistence type="inferred from homology"/>
<evidence type="ECO:0000256" key="1">
    <source>
        <dbReference type="ARBA" id="ARBA00022679"/>
    </source>
</evidence>
<evidence type="ECO:0000256" key="10">
    <source>
        <dbReference type="SAM" id="MobiDB-lite"/>
    </source>
</evidence>
<dbReference type="SMART" id="SM00219">
    <property type="entry name" value="TyrKc"/>
    <property type="match status" value="1"/>
</dbReference>
<dbReference type="PROSITE" id="PS00107">
    <property type="entry name" value="PROTEIN_KINASE_ATP"/>
    <property type="match status" value="1"/>
</dbReference>
<dbReference type="Gene3D" id="1.10.510.10">
    <property type="entry name" value="Transferase(Phosphotransferase) domain 1"/>
    <property type="match status" value="1"/>
</dbReference>
<name>A0ABR1DLJ3_NECAM</name>
<feature type="domain" description="SH2" evidence="11">
    <location>
        <begin position="50"/>
        <end position="145"/>
    </location>
</feature>
<evidence type="ECO:0000313" key="14">
    <source>
        <dbReference type="Proteomes" id="UP001303046"/>
    </source>
</evidence>
<dbReference type="EMBL" id="JAVFWL010000004">
    <property type="protein sequence ID" value="KAK6751324.1"/>
    <property type="molecule type" value="Genomic_DNA"/>
</dbReference>
<dbReference type="Gene3D" id="3.30.200.20">
    <property type="entry name" value="Phosphorylase Kinase, domain 1"/>
    <property type="match status" value="1"/>
</dbReference>
<evidence type="ECO:0000256" key="7">
    <source>
        <dbReference type="PROSITE-ProRule" id="PRU00191"/>
    </source>
</evidence>
<reference evidence="13 14" key="1">
    <citation type="submission" date="2023-08" db="EMBL/GenBank/DDBJ databases">
        <title>A Necator americanus chromosomal reference genome.</title>
        <authorList>
            <person name="Ilik V."/>
            <person name="Petrzelkova K.J."/>
            <person name="Pardy F."/>
            <person name="Fuh T."/>
            <person name="Niatou-Singa F.S."/>
            <person name="Gouil Q."/>
            <person name="Baker L."/>
            <person name="Ritchie M.E."/>
            <person name="Jex A.R."/>
            <person name="Gazzola D."/>
            <person name="Li H."/>
            <person name="Toshio Fujiwara R."/>
            <person name="Zhan B."/>
            <person name="Aroian R.V."/>
            <person name="Pafco B."/>
            <person name="Schwarz E.M."/>
        </authorList>
    </citation>
    <scope>NUCLEOTIDE SEQUENCE [LARGE SCALE GENOMIC DNA]</scope>
    <source>
        <strain evidence="13 14">Aroian</strain>
        <tissue evidence="13">Whole animal</tissue>
    </source>
</reference>
<accession>A0ABR1DLJ3</accession>
<dbReference type="EC" id="2.7.10.2" evidence="9"/>
<evidence type="ECO:0000256" key="4">
    <source>
        <dbReference type="ARBA" id="ARBA00022840"/>
    </source>
</evidence>
<feature type="domain" description="Protein kinase" evidence="12">
    <location>
        <begin position="157"/>
        <end position="414"/>
    </location>
</feature>
<dbReference type="Gene3D" id="3.30.505.10">
    <property type="entry name" value="SH2 domain"/>
    <property type="match status" value="1"/>
</dbReference>
<dbReference type="InterPro" id="IPR000980">
    <property type="entry name" value="SH2"/>
</dbReference>